<organism evidence="2">
    <name type="scientific">Leptolyngbya sp. NK1-12</name>
    <dbReference type="NCBI Taxonomy" id="2547451"/>
    <lineage>
        <taxon>Bacteria</taxon>
        <taxon>Bacillati</taxon>
        <taxon>Cyanobacteriota</taxon>
        <taxon>Cyanophyceae</taxon>
        <taxon>Leptolyngbyales</taxon>
        <taxon>Leptolyngbyaceae</taxon>
        <taxon>Leptolyngbya group</taxon>
        <taxon>Leptolyngbya</taxon>
    </lineage>
</organism>
<proteinExistence type="predicted"/>
<feature type="transmembrane region" description="Helical" evidence="1">
    <location>
        <begin position="195"/>
        <end position="218"/>
    </location>
</feature>
<dbReference type="AlphaFoldDB" id="A0AA97ARA6"/>
<protein>
    <submittedName>
        <fullName evidence="2">Uncharacterized protein</fullName>
    </submittedName>
</protein>
<dbReference type="EMBL" id="CP053586">
    <property type="protein sequence ID" value="WNZ24978.1"/>
    <property type="molecule type" value="Genomic_DNA"/>
</dbReference>
<feature type="transmembrane region" description="Helical" evidence="1">
    <location>
        <begin position="98"/>
        <end position="123"/>
    </location>
</feature>
<feature type="transmembrane region" description="Helical" evidence="1">
    <location>
        <begin position="170"/>
        <end position="189"/>
    </location>
</feature>
<feature type="transmembrane region" description="Helical" evidence="1">
    <location>
        <begin position="65"/>
        <end position="86"/>
    </location>
</feature>
<feature type="transmembrane region" description="Helical" evidence="1">
    <location>
        <begin position="143"/>
        <end position="163"/>
    </location>
</feature>
<sequence>MNEKQNRDRNRDQNRYKKIKQAEAEFERLIQRSRWETLNPVRLERKRAGKPAQAKVSTNQNSESIWPLAFGIGLVILLICLILYVLWRLNPPIRTVLVVLLCLVLPGLCKVYGIIVGGFTIFSGIRLGFSAGQSFSVLPIAPFYIFDPSLSYFCLSWGLLVASRQTRSKLGFSLGLLNLLGGVFGLFYFKSSTKVTAPGILGGIISGLYMVGLGSSIIKTIHESWTQSD</sequence>
<evidence type="ECO:0000256" key="1">
    <source>
        <dbReference type="SAM" id="Phobius"/>
    </source>
</evidence>
<evidence type="ECO:0000313" key="2">
    <source>
        <dbReference type="EMBL" id="WNZ24978.1"/>
    </source>
</evidence>
<accession>A0AA97ARA6</accession>
<name>A0AA97ARA6_9CYAN</name>
<keyword evidence="1" id="KW-1133">Transmembrane helix</keyword>
<gene>
    <name evidence="2" type="ORF">HJG54_20410</name>
</gene>
<keyword evidence="1" id="KW-0812">Transmembrane</keyword>
<keyword evidence="1" id="KW-0472">Membrane</keyword>
<dbReference type="RefSeq" id="WP_316431038.1">
    <property type="nucleotide sequence ID" value="NZ_CP053586.1"/>
</dbReference>
<reference evidence="2" key="1">
    <citation type="submission" date="2020-05" db="EMBL/GenBank/DDBJ databases">
        <authorList>
            <person name="Zhu T."/>
            <person name="Keshari N."/>
            <person name="Lu X."/>
        </authorList>
    </citation>
    <scope>NUCLEOTIDE SEQUENCE</scope>
    <source>
        <strain evidence="2">NK1-12</strain>
    </source>
</reference>